<proteinExistence type="predicted"/>
<gene>
    <name evidence="1" type="ORF">A3F84_25120</name>
</gene>
<evidence type="ECO:0000313" key="1">
    <source>
        <dbReference type="EMBL" id="OGG46685.1"/>
    </source>
</evidence>
<organism evidence="1 2">
    <name type="scientific">Handelsmanbacteria sp. (strain RIFCSPLOWO2_12_FULL_64_10)</name>
    <dbReference type="NCBI Taxonomy" id="1817868"/>
    <lineage>
        <taxon>Bacteria</taxon>
        <taxon>Candidatus Handelsmaniibacteriota</taxon>
    </lineage>
</organism>
<dbReference type="AlphaFoldDB" id="A0A1F6CBS1"/>
<reference evidence="1 2" key="1">
    <citation type="journal article" date="2016" name="Nat. Commun.">
        <title>Thousands of microbial genomes shed light on interconnected biogeochemical processes in an aquifer system.</title>
        <authorList>
            <person name="Anantharaman K."/>
            <person name="Brown C.T."/>
            <person name="Hug L.A."/>
            <person name="Sharon I."/>
            <person name="Castelle C.J."/>
            <person name="Probst A.J."/>
            <person name="Thomas B.C."/>
            <person name="Singh A."/>
            <person name="Wilkins M.J."/>
            <person name="Karaoz U."/>
            <person name="Brodie E.L."/>
            <person name="Williams K.H."/>
            <person name="Hubbard S.S."/>
            <person name="Banfield J.F."/>
        </authorList>
    </citation>
    <scope>NUCLEOTIDE SEQUENCE [LARGE SCALE GENOMIC DNA]</scope>
    <source>
        <strain evidence="2">RIFCSPLOWO2_12_FULL_64_10</strain>
    </source>
</reference>
<protein>
    <submittedName>
        <fullName evidence="1">Uncharacterized protein</fullName>
    </submittedName>
</protein>
<name>A0A1F6CBS1_HANXR</name>
<comment type="caution">
    <text evidence="1">The sequence shown here is derived from an EMBL/GenBank/DDBJ whole genome shotgun (WGS) entry which is preliminary data.</text>
</comment>
<dbReference type="EMBL" id="MFKF01000288">
    <property type="protein sequence ID" value="OGG46685.1"/>
    <property type="molecule type" value="Genomic_DNA"/>
</dbReference>
<sequence>MVSNSSTQVKPVSFNPGDTTDKLALAYAVENGYQFRLDTDGSAEVSKPDGTAYYVVDFLCDCPDAHRRDGGSHAGRCKHCWWVAQLRPCEYCGGTMALGVFKTAFGQIVKRFECPDCGNARDYDLVKGERRERRREAVHA</sequence>
<accession>A0A1F6CBS1</accession>
<dbReference type="Proteomes" id="UP000178606">
    <property type="component" value="Unassembled WGS sequence"/>
</dbReference>
<evidence type="ECO:0000313" key="2">
    <source>
        <dbReference type="Proteomes" id="UP000178606"/>
    </source>
</evidence>